<keyword evidence="1" id="KW-0812">Transmembrane</keyword>
<evidence type="ECO:0008006" key="3">
    <source>
        <dbReference type="Google" id="ProtNLM"/>
    </source>
</evidence>
<evidence type="ECO:0000313" key="2">
    <source>
        <dbReference type="EMBL" id="VAW63638.1"/>
    </source>
</evidence>
<dbReference type="InterPro" id="IPR032314">
    <property type="entry name" value="DUF4845"/>
</dbReference>
<protein>
    <recommendedName>
        <fullName evidence="3">DUF4845 domain-containing protein</fullName>
    </recommendedName>
</protein>
<evidence type="ECO:0000256" key="1">
    <source>
        <dbReference type="SAM" id="Phobius"/>
    </source>
</evidence>
<gene>
    <name evidence="2" type="ORF">MNBD_GAMMA08-729</name>
</gene>
<name>A0A3B0X5P5_9ZZZZ</name>
<organism evidence="2">
    <name type="scientific">hydrothermal vent metagenome</name>
    <dbReference type="NCBI Taxonomy" id="652676"/>
    <lineage>
        <taxon>unclassified sequences</taxon>
        <taxon>metagenomes</taxon>
        <taxon>ecological metagenomes</taxon>
    </lineage>
</organism>
<reference evidence="2" key="1">
    <citation type="submission" date="2018-06" db="EMBL/GenBank/DDBJ databases">
        <authorList>
            <person name="Zhirakovskaya E."/>
        </authorList>
    </citation>
    <scope>NUCLEOTIDE SEQUENCE</scope>
</reference>
<dbReference type="EMBL" id="UOFH01000254">
    <property type="protein sequence ID" value="VAW63638.1"/>
    <property type="molecule type" value="Genomic_DNA"/>
</dbReference>
<accession>A0A3B0X5P5</accession>
<dbReference type="Pfam" id="PF16137">
    <property type="entry name" value="DUF4845"/>
    <property type="match status" value="1"/>
</dbReference>
<keyword evidence="1" id="KW-1133">Transmembrane helix</keyword>
<proteinExistence type="predicted"/>
<sequence length="125" mass="14601">MIKKRQSGLTMISWMVVIAYLAIQGVLAMRIIPVYMNYHSLKSIMDTMATDPTVKGLTAKRISKLFRKRLLINNLYDIANKKDTYKFKKIKNGYNLLVKYESRGPIWGNLEFVADFEYEVDIKTR</sequence>
<dbReference type="AlphaFoldDB" id="A0A3B0X5P5"/>
<keyword evidence="1" id="KW-0472">Membrane</keyword>
<feature type="transmembrane region" description="Helical" evidence="1">
    <location>
        <begin position="12"/>
        <end position="36"/>
    </location>
</feature>